<feature type="binding site" evidence="9">
    <location>
        <begin position="355"/>
        <end position="358"/>
    </location>
    <ligand>
        <name>ATP</name>
        <dbReference type="ChEBI" id="CHEBI:30616"/>
    </ligand>
</feature>
<reference evidence="11 12" key="1">
    <citation type="submission" date="2020-08" db="EMBL/GenBank/DDBJ databases">
        <title>A Genomic Blueprint of the Chicken Gut Microbiome.</title>
        <authorList>
            <person name="Gilroy R."/>
            <person name="Ravi A."/>
            <person name="Getino M."/>
            <person name="Pursley I."/>
            <person name="Horton D.L."/>
            <person name="Alikhan N.-F."/>
            <person name="Baker D."/>
            <person name="Gharbi K."/>
            <person name="Hall N."/>
            <person name="Watson M."/>
            <person name="Adriaenssens E.M."/>
            <person name="Foster-Nyarko E."/>
            <person name="Jarju S."/>
            <person name="Secka A."/>
            <person name="Antonio M."/>
            <person name="Oren A."/>
            <person name="Chaudhuri R."/>
            <person name="La Ragione R.M."/>
            <person name="Hildebrand F."/>
            <person name="Pallen M.J."/>
        </authorList>
    </citation>
    <scope>NUCLEOTIDE SEQUENCE [LARGE SCALE GENOMIC DNA]</scope>
    <source>
        <strain evidence="11 12">Sa4CVA2</strain>
    </source>
</reference>
<evidence type="ECO:0000256" key="7">
    <source>
        <dbReference type="ARBA" id="ARBA00022777"/>
    </source>
</evidence>
<feature type="binding site" evidence="9">
    <location>
        <begin position="59"/>
        <end position="62"/>
    </location>
    <ligand>
        <name>substrate</name>
    </ligand>
</feature>
<dbReference type="PRINTS" id="PR00477">
    <property type="entry name" value="PHGLYCKINASE"/>
</dbReference>
<evidence type="ECO:0000256" key="6">
    <source>
        <dbReference type="ARBA" id="ARBA00022741"/>
    </source>
</evidence>
<dbReference type="InterPro" id="IPR015911">
    <property type="entry name" value="Phosphoglycerate_kinase_CS"/>
</dbReference>
<feature type="binding site" evidence="9">
    <location>
        <position position="147"/>
    </location>
    <ligand>
        <name>substrate</name>
    </ligand>
</feature>
<evidence type="ECO:0000256" key="5">
    <source>
        <dbReference type="ARBA" id="ARBA00022679"/>
    </source>
</evidence>
<keyword evidence="6 9" id="KW-0547">Nucleotide-binding</keyword>
<dbReference type="Gene3D" id="3.40.50.1260">
    <property type="entry name" value="Phosphoglycerate kinase, N-terminal domain"/>
    <property type="match status" value="2"/>
</dbReference>
<dbReference type="InterPro" id="IPR036043">
    <property type="entry name" value="Phosphoglycerate_kinase_sf"/>
</dbReference>
<dbReference type="EC" id="2.7.2.3" evidence="4 9"/>
<comment type="caution">
    <text evidence="11">The sequence shown here is derived from an EMBL/GenBank/DDBJ whole genome shotgun (WGS) entry which is preliminary data.</text>
</comment>
<evidence type="ECO:0000256" key="9">
    <source>
        <dbReference type="HAMAP-Rule" id="MF_00145"/>
    </source>
</evidence>
<dbReference type="EMBL" id="JACSQR010000029">
    <property type="protein sequence ID" value="MBD7948295.1"/>
    <property type="molecule type" value="Genomic_DNA"/>
</dbReference>
<keyword evidence="9" id="KW-0963">Cytoplasm</keyword>
<protein>
    <recommendedName>
        <fullName evidence="4 9">Phosphoglycerate kinase</fullName>
        <ecNumber evidence="4 9">2.7.2.3</ecNumber>
    </recommendedName>
</protein>
<comment type="subcellular location">
    <subcellularLocation>
        <location evidence="9">Cytoplasm</location>
    </subcellularLocation>
</comment>
<dbReference type="GO" id="GO:0016301">
    <property type="term" value="F:kinase activity"/>
    <property type="evidence" value="ECO:0007669"/>
    <property type="project" value="UniProtKB-KW"/>
</dbReference>
<keyword evidence="9" id="KW-0324">Glycolysis</keyword>
<feature type="binding site" evidence="9">
    <location>
        <position position="329"/>
    </location>
    <ligand>
        <name>ATP</name>
        <dbReference type="ChEBI" id="CHEBI:30616"/>
    </ligand>
</feature>
<evidence type="ECO:0000256" key="8">
    <source>
        <dbReference type="ARBA" id="ARBA00022840"/>
    </source>
</evidence>
<feature type="binding site" evidence="9">
    <location>
        <position position="36"/>
    </location>
    <ligand>
        <name>substrate</name>
    </ligand>
</feature>
<dbReference type="Pfam" id="PF00162">
    <property type="entry name" value="PGK"/>
    <property type="match status" value="1"/>
</dbReference>
<evidence type="ECO:0000256" key="3">
    <source>
        <dbReference type="ARBA" id="ARBA00011245"/>
    </source>
</evidence>
<feature type="binding site" evidence="9">
    <location>
        <position position="114"/>
    </location>
    <ligand>
        <name>substrate</name>
    </ligand>
</feature>
<evidence type="ECO:0000313" key="11">
    <source>
        <dbReference type="EMBL" id="MBD7948295.1"/>
    </source>
</evidence>
<dbReference type="PROSITE" id="PS00111">
    <property type="entry name" value="PGLYCERATE_KINASE"/>
    <property type="match status" value="1"/>
</dbReference>
<comment type="pathway">
    <text evidence="9">Carbohydrate degradation; glycolysis; pyruvate from D-glyceraldehyde 3-phosphate: step 2/5.</text>
</comment>
<accession>A0ABR8RKK7</accession>
<feature type="binding site" evidence="9">
    <location>
        <begin position="21"/>
        <end position="23"/>
    </location>
    <ligand>
        <name>substrate</name>
    </ligand>
</feature>
<keyword evidence="7 9" id="KW-0418">Kinase</keyword>
<dbReference type="InterPro" id="IPR001576">
    <property type="entry name" value="Phosphoglycerate_kinase"/>
</dbReference>
<evidence type="ECO:0000256" key="2">
    <source>
        <dbReference type="ARBA" id="ARBA00008982"/>
    </source>
</evidence>
<evidence type="ECO:0000313" key="12">
    <source>
        <dbReference type="Proteomes" id="UP000606724"/>
    </source>
</evidence>
<comment type="subunit">
    <text evidence="3 9">Monomer.</text>
</comment>
<dbReference type="PANTHER" id="PTHR11406">
    <property type="entry name" value="PHOSPHOGLYCERATE KINASE"/>
    <property type="match status" value="1"/>
</dbReference>
<comment type="catalytic activity">
    <reaction evidence="1 9 10">
        <text>(2R)-3-phosphoglycerate + ATP = (2R)-3-phospho-glyceroyl phosphate + ADP</text>
        <dbReference type="Rhea" id="RHEA:14801"/>
        <dbReference type="ChEBI" id="CHEBI:30616"/>
        <dbReference type="ChEBI" id="CHEBI:57604"/>
        <dbReference type="ChEBI" id="CHEBI:58272"/>
        <dbReference type="ChEBI" id="CHEBI:456216"/>
        <dbReference type="EC" id="2.7.2.3"/>
    </reaction>
</comment>
<feature type="binding site" evidence="9">
    <location>
        <position position="202"/>
    </location>
    <ligand>
        <name>ATP</name>
        <dbReference type="ChEBI" id="CHEBI:30616"/>
    </ligand>
</feature>
<evidence type="ECO:0000256" key="1">
    <source>
        <dbReference type="ARBA" id="ARBA00000642"/>
    </source>
</evidence>
<evidence type="ECO:0000256" key="4">
    <source>
        <dbReference type="ARBA" id="ARBA00013061"/>
    </source>
</evidence>
<dbReference type="SUPFAM" id="SSF53748">
    <property type="entry name" value="Phosphoglycerate kinase"/>
    <property type="match status" value="1"/>
</dbReference>
<dbReference type="PIRSF" id="PIRSF000724">
    <property type="entry name" value="Pgk"/>
    <property type="match status" value="1"/>
</dbReference>
<dbReference type="InterPro" id="IPR015824">
    <property type="entry name" value="Phosphoglycerate_kinase_N"/>
</dbReference>
<keyword evidence="8 9" id="KW-0067">ATP-binding</keyword>
<keyword evidence="12" id="KW-1185">Reference proteome</keyword>
<evidence type="ECO:0000256" key="10">
    <source>
        <dbReference type="RuleBase" id="RU000532"/>
    </source>
</evidence>
<gene>
    <name evidence="9" type="primary">pgk</name>
    <name evidence="11" type="ORF">H9653_09755</name>
</gene>
<dbReference type="PANTHER" id="PTHR11406:SF23">
    <property type="entry name" value="PHOSPHOGLYCERATE KINASE 1, CHLOROPLASTIC-RELATED"/>
    <property type="match status" value="1"/>
</dbReference>
<name>A0ABR8RKK7_9GAMM</name>
<organism evidence="11 12">
    <name type="scientific">Psychrobacter communis</name>
    <dbReference type="NCBI Taxonomy" id="2762238"/>
    <lineage>
        <taxon>Bacteria</taxon>
        <taxon>Pseudomonadati</taxon>
        <taxon>Pseudomonadota</taxon>
        <taxon>Gammaproteobacteria</taxon>
        <taxon>Moraxellales</taxon>
        <taxon>Moraxellaceae</taxon>
        <taxon>Psychrobacter</taxon>
    </lineage>
</organism>
<sequence length="400" mass="41829">MNFLRMSELSLADKVVLIREDLNVPIKDGKVASDARLQASLPTIKMALEKGAAVIVCSHLGRPTEGSPEAIYSLAPVADYLSDKLAAPVSLNKDYLTQGVAIKAGEVVLLENVRFNNGEKKNDTALAQKYADLCDVFVMDAFGTAHRAQASTEGVTQAMRQAGKVACAGPLLAAELDALSIALETPAQPMLAIVGGSKVSTKLEVLHSLAEVCSQIIVGGGIANTFLAAQGHSVGASLYEAELVDTARDIMSKTEILLPEYVVVADKNEIDFADFNGSLQKAAATIKSVDTVGDNDMILDIAPESAEQLAAAIIKAKTILWNGPVGVFEVDAFGQGTQIVANAVKDSQGFSIAGGGDTLAAIDKYQVADEVSYMSTGGGAFLEFVEGKVLPAVAALQITE</sequence>
<dbReference type="RefSeq" id="WP_191692203.1">
    <property type="nucleotide sequence ID" value="NZ_JACSQR010000029.1"/>
</dbReference>
<comment type="similarity">
    <text evidence="2 9 10">Belongs to the phosphoglycerate kinase family.</text>
</comment>
<dbReference type="HAMAP" id="MF_00145">
    <property type="entry name" value="Phosphoglyc_kinase"/>
    <property type="match status" value="1"/>
</dbReference>
<dbReference type="Proteomes" id="UP000606724">
    <property type="component" value="Unassembled WGS sequence"/>
</dbReference>
<keyword evidence="5 9" id="KW-0808">Transferase</keyword>
<comment type="caution">
    <text evidence="9">Lacks conserved residue(s) required for the propagation of feature annotation.</text>
</comment>
<proteinExistence type="inferred from homology"/>